<evidence type="ECO:0000313" key="6">
    <source>
        <dbReference type="EMBL" id="ODM13253.1"/>
    </source>
</evidence>
<dbReference type="PRINTS" id="PR00469">
    <property type="entry name" value="PNDRDTASEII"/>
</dbReference>
<dbReference type="InterPro" id="IPR039650">
    <property type="entry name" value="HdrA-like"/>
</dbReference>
<dbReference type="InterPro" id="IPR036188">
    <property type="entry name" value="FAD/NAD-bd_sf"/>
</dbReference>
<proteinExistence type="predicted"/>
<keyword evidence="5" id="KW-0411">Iron-sulfur</keyword>
<evidence type="ECO:0000256" key="1">
    <source>
        <dbReference type="ARBA" id="ARBA00022485"/>
    </source>
</evidence>
<dbReference type="PATRIC" id="fig|1432052.3.peg.1071"/>
<dbReference type="SUPFAM" id="SSF51905">
    <property type="entry name" value="FAD/NAD(P)-binding domain"/>
    <property type="match status" value="1"/>
</dbReference>
<dbReference type="Pfam" id="PF12831">
    <property type="entry name" value="FAD_oxidored"/>
    <property type="match status" value="2"/>
</dbReference>
<dbReference type="GO" id="GO:0016491">
    <property type="term" value="F:oxidoreductase activity"/>
    <property type="evidence" value="ECO:0007669"/>
    <property type="project" value="UniProtKB-KW"/>
</dbReference>
<keyword evidence="1" id="KW-0004">4Fe-4S</keyword>
<dbReference type="GeneID" id="93299475"/>
<accession>A0A1E3AX12</accession>
<dbReference type="PANTHER" id="PTHR43498:SF1">
    <property type="entry name" value="COB--COM HETERODISULFIDE REDUCTASE IRON-SULFUR SUBUNIT A"/>
    <property type="match status" value="1"/>
</dbReference>
<dbReference type="GO" id="GO:0051539">
    <property type="term" value="F:4 iron, 4 sulfur cluster binding"/>
    <property type="evidence" value="ECO:0007669"/>
    <property type="project" value="UniProtKB-KW"/>
</dbReference>
<evidence type="ECO:0000256" key="3">
    <source>
        <dbReference type="ARBA" id="ARBA00023002"/>
    </source>
</evidence>
<protein>
    <submittedName>
        <fullName evidence="6">Putative FAD-binding dehydrogenase</fullName>
    </submittedName>
</protein>
<reference evidence="6 7" key="1">
    <citation type="submission" date="2016-07" db="EMBL/GenBank/DDBJ databases">
        <title>Characterization of isolates of Eisenbergiella tayi derived from blood cultures, using whole genome sequencing.</title>
        <authorList>
            <person name="Burdz T."/>
            <person name="Wiebe D."/>
            <person name="Huynh C."/>
            <person name="Bernard K."/>
        </authorList>
    </citation>
    <scope>NUCLEOTIDE SEQUENCE [LARGE SCALE GENOMIC DNA]</scope>
    <source>
        <strain evidence="6 7">NML 120489</strain>
    </source>
</reference>
<dbReference type="RefSeq" id="WP_069155925.1">
    <property type="nucleotide sequence ID" value="NZ_DBFYTC010000012.1"/>
</dbReference>
<dbReference type="EMBL" id="MCGI01000001">
    <property type="protein sequence ID" value="ODM13253.1"/>
    <property type="molecule type" value="Genomic_DNA"/>
</dbReference>
<comment type="caution">
    <text evidence="6">The sequence shown here is derived from an EMBL/GenBank/DDBJ whole genome shotgun (WGS) entry which is preliminary data.</text>
</comment>
<gene>
    <name evidence="6" type="ORF">BEH84_00968</name>
</gene>
<name>A0A1E3AX12_9FIRM</name>
<evidence type="ECO:0000256" key="2">
    <source>
        <dbReference type="ARBA" id="ARBA00022723"/>
    </source>
</evidence>
<evidence type="ECO:0000313" key="7">
    <source>
        <dbReference type="Proteomes" id="UP000095003"/>
    </source>
</evidence>
<dbReference type="GO" id="GO:0046872">
    <property type="term" value="F:metal ion binding"/>
    <property type="evidence" value="ECO:0007669"/>
    <property type="project" value="UniProtKB-KW"/>
</dbReference>
<sequence length="1024" mass="113511">MNNHDCGLPVIGEADLCILSGKLPVLRRAFELAQQGKKIILAVRETCLAEDICQTFQYRLTSEECAFFPEETRTEKLMLLRPDEGKRYLEERCLEAGIKLLYGVWPVDCREWEEDTQAADGKNSGGAGKRLLRVAAKGGVFGILCDEVWMEAEASMEAATSVEAGASMETAPSPEGMYSKENRYTYTALIGGLPDKEAVVKEGRAVWKDQEIPYLLEGEEGRGILTVFLPPSRKENSCQEACGEEKPVRRVPWLSGKGSEREIIISVFAQIQKEMPKLELGRFAPRPALVRTGEGNSAVRKIPREEGKWISLPSGKVFSGGNKALRRIPDSSRSRICICTGNGLPEEGRHRCLPAANEISCTEEEYDLVVAGGGTAGAMAALYGARGGLKTVLMEPQFTLGGTSTVGGVSTYWFGNRFSDVREIDSETERVASALKLPRRDGIWSELDDFHPGIRAEVLTRLCLEAGVDIRFGELVFGTVCDDIPGGGRRCKGAAAAGPAGLTVYYGKAVIDATGDGDLAVFSGAEAVYGSDRDYITYWASLAQYTDVNRYKNNFSSMVISADPEDFTHFILLGRCRGDAVRDHGMYVSMRESRHVKGTYTVNLQDLMQFRTYPDGLYTCYSNYDPKGKLDADVIYCGMLPPQVQIQIPLSALLPCDGSGGRIEGLYVAGKAVSATRNVFPSIRMQPDLMHQGAVLGGLLAESLKKGIYPEQMEAEERRDFLLHLTDDPLTLPGGEEKKGGLSAEVPWALEHLKKETEAITADSRTHWVDVPFIYEEKEESEILSVATAPSEEALPLLLKRLQEETCPYDWTDKENLRIRLLEMCLWHGYAEAAEELSAFVLRELSSGTLPEREGSTMCAQLLPDHGVMPETVYRLNLLGRSGRKCIIPVFRKVLDLLSGMDRDYEDIHKGIYHYVESFAYAAEHSGKTDADTAAEFIPMLRRLTEFPEFLSCLERERQVELMTERLQILLLILCRALAGLGEEAGRKRLRELEKEPAGLAVRLSARRALEEAGKKERKTDKIW</sequence>
<keyword evidence="4" id="KW-0408">Iron</keyword>
<dbReference type="PANTHER" id="PTHR43498">
    <property type="entry name" value="FERREDOXIN:COB-COM HETERODISULFIDE REDUCTASE SUBUNIT A"/>
    <property type="match status" value="1"/>
</dbReference>
<dbReference type="Proteomes" id="UP000095003">
    <property type="component" value="Unassembled WGS sequence"/>
</dbReference>
<organism evidence="6 7">
    <name type="scientific">Eisenbergiella tayi</name>
    <dbReference type="NCBI Taxonomy" id="1432052"/>
    <lineage>
        <taxon>Bacteria</taxon>
        <taxon>Bacillati</taxon>
        <taxon>Bacillota</taxon>
        <taxon>Clostridia</taxon>
        <taxon>Lachnospirales</taxon>
        <taxon>Lachnospiraceae</taxon>
        <taxon>Eisenbergiella</taxon>
    </lineage>
</organism>
<evidence type="ECO:0000256" key="4">
    <source>
        <dbReference type="ARBA" id="ARBA00023004"/>
    </source>
</evidence>
<evidence type="ECO:0000256" key="5">
    <source>
        <dbReference type="ARBA" id="ARBA00023014"/>
    </source>
</evidence>
<keyword evidence="3" id="KW-0560">Oxidoreductase</keyword>
<keyword evidence="2" id="KW-0479">Metal-binding</keyword>
<dbReference type="AlphaFoldDB" id="A0A1E3AX12"/>
<dbReference type="Gene3D" id="3.50.50.60">
    <property type="entry name" value="FAD/NAD(P)-binding domain"/>
    <property type="match status" value="1"/>
</dbReference>